<comment type="similarity">
    <text evidence="1">Belongs to the type-I restriction system S methylase family.</text>
</comment>
<evidence type="ECO:0000313" key="6">
    <source>
        <dbReference type="Proteomes" id="UP000219215"/>
    </source>
</evidence>
<dbReference type="Gene3D" id="3.90.220.20">
    <property type="entry name" value="DNA methylase specificity domains"/>
    <property type="match status" value="3"/>
</dbReference>
<dbReference type="PANTHER" id="PTHR30408">
    <property type="entry name" value="TYPE-1 RESTRICTION ENZYME ECOKI SPECIFICITY PROTEIN"/>
    <property type="match status" value="1"/>
</dbReference>
<evidence type="ECO:0000256" key="3">
    <source>
        <dbReference type="ARBA" id="ARBA00023125"/>
    </source>
</evidence>
<dbReference type="REBASE" id="222439">
    <property type="entry name" value="S1.Ppr5001ORF3231P"/>
</dbReference>
<dbReference type="Pfam" id="PF01420">
    <property type="entry name" value="Methylase_S"/>
    <property type="match status" value="2"/>
</dbReference>
<name>A0A2C8FCI5_9BACT</name>
<keyword evidence="6" id="KW-1185">Reference proteome</keyword>
<dbReference type="GO" id="GO:0009307">
    <property type="term" value="P:DNA restriction-modification system"/>
    <property type="evidence" value="ECO:0007669"/>
    <property type="project" value="UniProtKB-KW"/>
</dbReference>
<dbReference type="KEGG" id="pprf:DPRO_3227"/>
<proteinExistence type="inferred from homology"/>
<feature type="domain" description="Type I restriction modification DNA specificity" evidence="4">
    <location>
        <begin position="3"/>
        <end position="86"/>
    </location>
</feature>
<sequence length="339" mass="37371">MTYYRVKDQSKLSNKFLKYYFDSADFQSTLGSWAGGGSTRAYLSITNQHGLPIILPPLKTQKAIAHILGTLDDKIELNRRMNETLEAMAQALFKSWFVDFDPVKSKMEGRQPEGMDAATAALFPDKLVESELGLIPEGWKVGSLGDLAKLNAKSWTKKRHPETVQYVDLANTKNGVIEQVVEYDFEEAPSRARRALFEGDTIVGTVRPGNRSYAYIGPGDTRLTGSTGFAVLTPQEKLWRELVYIAATCDESIERLAHLADGAAYPAVKPNIVAETAVVIPDKSVGEAFHQIVSSFFAQTSAQKKQNIALVQSRDALLPKLISGELSVAEVEKQLESVL</sequence>
<dbReference type="AlphaFoldDB" id="A0A2C8FCI5"/>
<organism evidence="5 6">
    <name type="scientific">Pseudodesulfovibrio profundus</name>
    <dbReference type="NCBI Taxonomy" id="57320"/>
    <lineage>
        <taxon>Bacteria</taxon>
        <taxon>Pseudomonadati</taxon>
        <taxon>Thermodesulfobacteriota</taxon>
        <taxon>Desulfovibrionia</taxon>
        <taxon>Desulfovibrionales</taxon>
        <taxon>Desulfovibrionaceae</taxon>
    </lineage>
</organism>
<accession>A0A2C8FCI5</accession>
<dbReference type="PANTHER" id="PTHR30408:SF13">
    <property type="entry name" value="TYPE I RESTRICTION ENZYME HINDI SPECIFICITY SUBUNIT"/>
    <property type="match status" value="1"/>
</dbReference>
<dbReference type="GO" id="GO:0003677">
    <property type="term" value="F:DNA binding"/>
    <property type="evidence" value="ECO:0007669"/>
    <property type="project" value="UniProtKB-KW"/>
</dbReference>
<dbReference type="Proteomes" id="UP000219215">
    <property type="component" value="Chromosome DPRO"/>
</dbReference>
<evidence type="ECO:0000256" key="1">
    <source>
        <dbReference type="ARBA" id="ARBA00010923"/>
    </source>
</evidence>
<evidence type="ECO:0000259" key="4">
    <source>
        <dbReference type="Pfam" id="PF01420"/>
    </source>
</evidence>
<evidence type="ECO:0000313" key="5">
    <source>
        <dbReference type="EMBL" id="SOB60139.1"/>
    </source>
</evidence>
<evidence type="ECO:0000256" key="2">
    <source>
        <dbReference type="ARBA" id="ARBA00022747"/>
    </source>
</evidence>
<dbReference type="InterPro" id="IPR052021">
    <property type="entry name" value="Type-I_RS_S_subunit"/>
</dbReference>
<dbReference type="SUPFAM" id="SSF116734">
    <property type="entry name" value="DNA methylase specificity domain"/>
    <property type="match status" value="2"/>
</dbReference>
<feature type="domain" description="Type I restriction modification DNA specificity" evidence="4">
    <location>
        <begin position="136"/>
        <end position="308"/>
    </location>
</feature>
<dbReference type="EMBL" id="LT907975">
    <property type="protein sequence ID" value="SOB60139.1"/>
    <property type="molecule type" value="Genomic_DNA"/>
</dbReference>
<keyword evidence="3" id="KW-0238">DNA-binding</keyword>
<dbReference type="InterPro" id="IPR000055">
    <property type="entry name" value="Restrct_endonuc_typeI_TRD"/>
</dbReference>
<reference evidence="6" key="1">
    <citation type="submission" date="2017-09" db="EMBL/GenBank/DDBJ databases">
        <authorList>
            <person name="Regsiter A."/>
            <person name="William W."/>
        </authorList>
    </citation>
    <scope>NUCLEOTIDE SEQUENCE [LARGE SCALE GENOMIC DNA]</scope>
    <source>
        <strain evidence="6">500-1</strain>
    </source>
</reference>
<keyword evidence="2" id="KW-0680">Restriction system</keyword>
<gene>
    <name evidence="5" type="ORF">DPRO_3227</name>
</gene>
<protein>
    <submittedName>
        <fullName evidence="5">Restriction modification system DNA specificity domain-containing protein</fullName>
    </submittedName>
</protein>
<dbReference type="InterPro" id="IPR044946">
    <property type="entry name" value="Restrct_endonuc_typeI_TRD_sf"/>
</dbReference>